<keyword evidence="3 10" id="KW-0560">Oxidoreductase</keyword>
<feature type="binding site" evidence="6">
    <location>
        <position position="110"/>
    </location>
    <ligand>
        <name>substrate</name>
    </ligand>
</feature>
<dbReference type="PRINTS" id="PR00069">
    <property type="entry name" value="ALDKETRDTASE"/>
</dbReference>
<evidence type="ECO:0000256" key="2">
    <source>
        <dbReference type="ARBA" id="ARBA00022857"/>
    </source>
</evidence>
<name>A0A1C9WBZ9_9GAMM</name>
<sequence length="292" mass="33081">MTTLTLNNGVEIPQIGFGTAAIGEWQQDDSFVTDTILKAMAVGYRHFDTASVYGNERALGRAILQSGIPRQELFVVSKVWDTEQGPKTTEAFERSLERLQLDYLDLYLVHWPVPAYTRETWEAMESLHDARKIRALGLSNFRKSDIEQIATFARIKPTYNQLELHPYLVQQEMVDYCQFHKIAVSCWSPLGSGSWSGVETKDKPIVDPVIVALADKYDVSAGQIILKWDVQQGRIVIPKSEKLEHITANFSLWDFELSDEEIQSINALNRDHRFGADPDTAHESNKNVAVPD</sequence>
<dbReference type="FunFam" id="3.20.20.100:FF:000002">
    <property type="entry name" value="2,5-diketo-D-gluconic acid reductase A"/>
    <property type="match status" value="1"/>
</dbReference>
<dbReference type="InterPro" id="IPR023210">
    <property type="entry name" value="NADP_OxRdtase_dom"/>
</dbReference>
<dbReference type="InterPro" id="IPR018170">
    <property type="entry name" value="Aldo/ket_reductase_CS"/>
</dbReference>
<feature type="region of interest" description="Disordered" evidence="8">
    <location>
        <begin position="273"/>
        <end position="292"/>
    </location>
</feature>
<feature type="site" description="Lowers pKa of active site Tyr" evidence="7">
    <location>
        <position position="78"/>
    </location>
</feature>
<accession>A0A1C9WBZ9</accession>
<dbReference type="InterPro" id="IPR036812">
    <property type="entry name" value="NAD(P)_OxRdtase_dom_sf"/>
</dbReference>
<evidence type="ECO:0000256" key="4">
    <source>
        <dbReference type="ARBA" id="ARBA00049445"/>
    </source>
</evidence>
<dbReference type="STRING" id="1769779.AUP74_03319"/>
<gene>
    <name evidence="10" type="ORF">AUP74_03319</name>
</gene>
<dbReference type="PIRSF" id="PIRSF000097">
    <property type="entry name" value="AKR"/>
    <property type="match status" value="1"/>
</dbReference>
<evidence type="ECO:0000256" key="1">
    <source>
        <dbReference type="ARBA" id="ARBA00007905"/>
    </source>
</evidence>
<dbReference type="PANTHER" id="PTHR43827">
    <property type="entry name" value="2,5-DIKETO-D-GLUCONIC ACID REDUCTASE"/>
    <property type="match status" value="1"/>
</dbReference>
<comment type="similarity">
    <text evidence="1">Belongs to the aldo/keto reductase family.</text>
</comment>
<evidence type="ECO:0000259" key="9">
    <source>
        <dbReference type="Pfam" id="PF00248"/>
    </source>
</evidence>
<dbReference type="Gene3D" id="3.20.20.100">
    <property type="entry name" value="NADP-dependent oxidoreductase domain"/>
    <property type="match status" value="1"/>
</dbReference>
<protein>
    <submittedName>
        <fullName evidence="10">Putative oxidoreductase</fullName>
        <ecNumber evidence="10">1.-.-.-</ecNumber>
    </submittedName>
</protein>
<organism evidence="10 11">
    <name type="scientific">Microbulbifer aggregans</name>
    <dbReference type="NCBI Taxonomy" id="1769779"/>
    <lineage>
        <taxon>Bacteria</taxon>
        <taxon>Pseudomonadati</taxon>
        <taxon>Pseudomonadota</taxon>
        <taxon>Gammaproteobacteria</taxon>
        <taxon>Cellvibrionales</taxon>
        <taxon>Microbulbiferaceae</taxon>
        <taxon>Microbulbifer</taxon>
    </lineage>
</organism>
<dbReference type="PATRIC" id="fig|1769779.3.peg.3303"/>
<keyword evidence="2" id="KW-0521">NADP</keyword>
<dbReference type="AlphaFoldDB" id="A0A1C9WBZ9"/>
<evidence type="ECO:0000256" key="3">
    <source>
        <dbReference type="ARBA" id="ARBA00023002"/>
    </source>
</evidence>
<dbReference type="GO" id="GO:1990002">
    <property type="term" value="F:methylglyoxal reductase (NADPH) (acetol producing) activity"/>
    <property type="evidence" value="ECO:0007669"/>
    <property type="project" value="RHEA"/>
</dbReference>
<evidence type="ECO:0000256" key="6">
    <source>
        <dbReference type="PIRSR" id="PIRSR000097-2"/>
    </source>
</evidence>
<feature type="active site" description="Proton donor" evidence="5">
    <location>
        <position position="53"/>
    </location>
</feature>
<evidence type="ECO:0000256" key="8">
    <source>
        <dbReference type="SAM" id="MobiDB-lite"/>
    </source>
</evidence>
<evidence type="ECO:0000313" key="10">
    <source>
        <dbReference type="EMBL" id="AOS98685.1"/>
    </source>
</evidence>
<dbReference type="EC" id="1.-.-.-" evidence="10"/>
<evidence type="ECO:0000256" key="5">
    <source>
        <dbReference type="PIRSR" id="PIRSR000097-1"/>
    </source>
</evidence>
<dbReference type="Proteomes" id="UP000095672">
    <property type="component" value="Chromosome"/>
</dbReference>
<evidence type="ECO:0000313" key="11">
    <source>
        <dbReference type="Proteomes" id="UP000095672"/>
    </source>
</evidence>
<dbReference type="RefSeq" id="WP_069948516.1">
    <property type="nucleotide sequence ID" value="NZ_CP014143.1"/>
</dbReference>
<keyword evidence="11" id="KW-1185">Reference proteome</keyword>
<dbReference type="PANTHER" id="PTHR43827:SF3">
    <property type="entry name" value="NADP-DEPENDENT OXIDOREDUCTASE DOMAIN-CONTAINING PROTEIN"/>
    <property type="match status" value="1"/>
</dbReference>
<dbReference type="InterPro" id="IPR020471">
    <property type="entry name" value="AKR"/>
</dbReference>
<dbReference type="SUPFAM" id="SSF51430">
    <property type="entry name" value="NAD(P)-linked oxidoreductase"/>
    <property type="match status" value="1"/>
</dbReference>
<dbReference type="KEGG" id="micc:AUP74_03319"/>
<proteinExistence type="inferred from homology"/>
<comment type="catalytic activity">
    <reaction evidence="4">
        <text>hydroxyacetone + NADP(+) = methylglyoxal + NADPH + H(+)</text>
        <dbReference type="Rhea" id="RHEA:27986"/>
        <dbReference type="ChEBI" id="CHEBI:15378"/>
        <dbReference type="ChEBI" id="CHEBI:17158"/>
        <dbReference type="ChEBI" id="CHEBI:27957"/>
        <dbReference type="ChEBI" id="CHEBI:57783"/>
        <dbReference type="ChEBI" id="CHEBI:58349"/>
    </reaction>
</comment>
<dbReference type="PROSITE" id="PS00062">
    <property type="entry name" value="ALDOKETO_REDUCTASE_2"/>
    <property type="match status" value="1"/>
</dbReference>
<feature type="compositionally biased region" description="Basic and acidic residues" evidence="8">
    <location>
        <begin position="273"/>
        <end position="285"/>
    </location>
</feature>
<dbReference type="EMBL" id="CP014143">
    <property type="protein sequence ID" value="AOS98685.1"/>
    <property type="molecule type" value="Genomic_DNA"/>
</dbReference>
<dbReference type="PROSITE" id="PS00798">
    <property type="entry name" value="ALDOKETO_REDUCTASE_1"/>
    <property type="match status" value="1"/>
</dbReference>
<feature type="domain" description="NADP-dependent oxidoreductase" evidence="9">
    <location>
        <begin position="15"/>
        <end position="269"/>
    </location>
</feature>
<dbReference type="CDD" id="cd19071">
    <property type="entry name" value="AKR_AKR1-5-like"/>
    <property type="match status" value="1"/>
</dbReference>
<evidence type="ECO:0000256" key="7">
    <source>
        <dbReference type="PIRSR" id="PIRSR000097-3"/>
    </source>
</evidence>
<reference evidence="11" key="1">
    <citation type="submission" date="2016-01" db="EMBL/GenBank/DDBJ databases">
        <title>Complete genome sequence of Microbulbifer sp. CCB-MM1, a halophile isolated from Matang Mangrove Forest, Perak.</title>
        <authorList>
            <person name="Moh T.H."/>
            <person name="Dinesh B."/>
            <person name="Lau N.-S."/>
            <person name="Go F."/>
            <person name="Alexander Chong S.-C."/>
        </authorList>
    </citation>
    <scope>NUCLEOTIDE SEQUENCE [LARGE SCALE GENOMIC DNA]</scope>
    <source>
        <strain evidence="11">CCB-MM1</strain>
    </source>
</reference>
<dbReference type="Pfam" id="PF00248">
    <property type="entry name" value="Aldo_ket_red"/>
    <property type="match status" value="1"/>
</dbReference>